<keyword evidence="9" id="KW-1185">Reference proteome</keyword>
<dbReference type="GO" id="GO:0003700">
    <property type="term" value="F:DNA-binding transcription factor activity"/>
    <property type="evidence" value="ECO:0007669"/>
    <property type="project" value="InterPro"/>
</dbReference>
<gene>
    <name evidence="8" type="ORF">FNY66_11565</name>
</gene>
<reference evidence="8" key="1">
    <citation type="submission" date="2019-07" db="EMBL/GenBank/DDBJ databases">
        <authorList>
            <person name="Wongkuna S."/>
            <person name="Scaria J."/>
        </authorList>
    </citation>
    <scope>NUCLEOTIDE SEQUENCE [LARGE SCALE GENOMIC DNA]</scope>
    <source>
        <strain evidence="8">SW178</strain>
    </source>
</reference>
<dbReference type="InterPro" id="IPR011051">
    <property type="entry name" value="RmlC_Cupin_sf"/>
</dbReference>
<dbReference type="InterPro" id="IPR018062">
    <property type="entry name" value="HTH_AraC-typ_CS"/>
</dbReference>
<evidence type="ECO:0000256" key="6">
    <source>
        <dbReference type="ARBA" id="ARBA00023295"/>
    </source>
</evidence>
<organism evidence="8 9">
    <name type="scientific">Mediterraneibacter catenae</name>
    <dbReference type="NCBI Taxonomy" id="2594882"/>
    <lineage>
        <taxon>Bacteria</taxon>
        <taxon>Bacillati</taxon>
        <taxon>Bacillota</taxon>
        <taxon>Clostridia</taxon>
        <taxon>Lachnospirales</taxon>
        <taxon>Lachnospiraceae</taxon>
        <taxon>Mediterraneibacter</taxon>
    </lineage>
</organism>
<dbReference type="InterPro" id="IPR049166">
    <property type="entry name" value="GH39_cat"/>
</dbReference>
<keyword evidence="3" id="KW-0805">Transcription regulation</keyword>
<dbReference type="Gene3D" id="1.10.10.60">
    <property type="entry name" value="Homeodomain-like"/>
    <property type="match status" value="2"/>
</dbReference>
<dbReference type="SUPFAM" id="SSF51445">
    <property type="entry name" value="(Trans)glycosidases"/>
    <property type="match status" value="1"/>
</dbReference>
<evidence type="ECO:0000259" key="7">
    <source>
        <dbReference type="PROSITE" id="PS01124"/>
    </source>
</evidence>
<dbReference type="SUPFAM" id="SSF51011">
    <property type="entry name" value="Glycosyl hydrolase domain"/>
    <property type="match status" value="1"/>
</dbReference>
<dbReference type="SUPFAM" id="SSF46689">
    <property type="entry name" value="Homeodomain-like"/>
    <property type="match status" value="2"/>
</dbReference>
<dbReference type="RefSeq" id="WP_150311243.1">
    <property type="nucleotide sequence ID" value="NZ_VMSO01000016.1"/>
</dbReference>
<keyword evidence="2" id="KW-0378">Hydrolase</keyword>
<evidence type="ECO:0000256" key="5">
    <source>
        <dbReference type="ARBA" id="ARBA00023163"/>
    </source>
</evidence>
<dbReference type="AlphaFoldDB" id="A0A5M9I0M0"/>
<comment type="similarity">
    <text evidence="1">Belongs to the glycosyl hydrolase 39 family.</text>
</comment>
<dbReference type="OrthoDB" id="9776971at2"/>
<dbReference type="Pfam" id="PF12833">
    <property type="entry name" value="HTH_18"/>
    <property type="match status" value="1"/>
</dbReference>
<dbReference type="PROSITE" id="PS01124">
    <property type="entry name" value="HTH_ARAC_FAMILY_2"/>
    <property type="match status" value="1"/>
</dbReference>
<name>A0A5M9I0M0_9FIRM</name>
<dbReference type="InterPro" id="IPR009057">
    <property type="entry name" value="Homeodomain-like_sf"/>
</dbReference>
<protein>
    <submittedName>
        <fullName evidence="8">Helix-turn-helix domain-containing protein</fullName>
    </submittedName>
</protein>
<dbReference type="GO" id="GO:0043565">
    <property type="term" value="F:sequence-specific DNA binding"/>
    <property type="evidence" value="ECO:0007669"/>
    <property type="project" value="InterPro"/>
</dbReference>
<dbReference type="Gene3D" id="2.60.40.1500">
    <property type="entry name" value="Glycosyl hydrolase domain, family 39"/>
    <property type="match status" value="1"/>
</dbReference>
<dbReference type="Pfam" id="PF01229">
    <property type="entry name" value="Glyco_hydro_39"/>
    <property type="match status" value="1"/>
</dbReference>
<sequence>MKYEEIIECQFSTMKDKELHFHQEPEIIYLLDGELTVSGENMSHLLKKDDFLVANSNVRHEWHGSGDLLIGSIFINYNLLTEMFSGEQIYFLCDSTREKSEEYEKMRYYIRQIFNYYQTTEGQAILLRRSISYQMLYLLTSAFIVKKGMSHYDSMRGISDERMSEILNYIMSHYQEQITLQELADKLYLSNAYLSKYIKRNFGLSFLKLVNNIRMEYAMGQLIYTDKSIIKIAMDNGFSNLAGFNRTFKEIYKQTPAEYREEMQKKAEKPRQEENSEEILERVEQYLTRNKVNAPEEADLTVSALECDVKQETSFEKNWKRMINIGPAEALLQYDVREQLLYLKSSLGFEYVRFWNFLSDEMMIFLDENKTKFNFTRIDKIFDFLVQNGIRPYIEMGFKAKEVYQNVHKMLIDTDNKYQLEIIEKNKGFLEELILHLVMRYGVEEVKHWYVELEKNSIMRAYVEPEKYFNSFEIICGIFKTYVPEIRVGGAGFCLNYPDEDLKVILEKWKKRKIQPDFISLYSYPYIMDEKLLEAGRNSYASDRNYLRNQIQEAREIMDEAGFSAELHVTEWSNTLSNRNVLNDGCYKGAYVMRNLIQNTGEADLIGYWLGSDLFSDYYDTKRILHGGCGLLTKDGIRKPAYYALRFLASLGSYFLGMNENAIVTYTERKQISICCHNYKHFNFRYYLIEEDEIEIERQAGMYEDNEKLQMTFRLKNLSDGKYQVKICSVNEEFGNIQTEWKKMGYYNELTLEEMNYLRAVSQPNIHISQKTCSDGVLLVETTLSPQEIQRITVTEMM</sequence>
<dbReference type="GO" id="GO:0016798">
    <property type="term" value="F:hydrolase activity, acting on glycosyl bonds"/>
    <property type="evidence" value="ECO:0007669"/>
    <property type="project" value="UniProtKB-KW"/>
</dbReference>
<evidence type="ECO:0000256" key="1">
    <source>
        <dbReference type="ARBA" id="ARBA00008875"/>
    </source>
</evidence>
<evidence type="ECO:0000313" key="9">
    <source>
        <dbReference type="Proteomes" id="UP000322025"/>
    </source>
</evidence>
<dbReference type="Proteomes" id="UP000322025">
    <property type="component" value="Unassembled WGS sequence"/>
</dbReference>
<dbReference type="InterPro" id="IPR014710">
    <property type="entry name" value="RmlC-like_jellyroll"/>
</dbReference>
<dbReference type="CDD" id="cd02208">
    <property type="entry name" value="cupin_RmlC-like"/>
    <property type="match status" value="1"/>
</dbReference>
<accession>A0A5M9I0M0</accession>
<dbReference type="Pfam" id="PF07883">
    <property type="entry name" value="Cupin_2"/>
    <property type="match status" value="1"/>
</dbReference>
<dbReference type="SUPFAM" id="SSF51182">
    <property type="entry name" value="RmlC-like cupins"/>
    <property type="match status" value="1"/>
</dbReference>
<dbReference type="InterPro" id="IPR018060">
    <property type="entry name" value="HTH_AraC"/>
</dbReference>
<evidence type="ECO:0000256" key="2">
    <source>
        <dbReference type="ARBA" id="ARBA00022801"/>
    </source>
</evidence>
<evidence type="ECO:0000313" key="8">
    <source>
        <dbReference type="EMBL" id="KAA8500812.1"/>
    </source>
</evidence>
<dbReference type="InterPro" id="IPR017853">
    <property type="entry name" value="GH"/>
</dbReference>
<keyword evidence="4" id="KW-0238">DNA-binding</keyword>
<keyword evidence="5" id="KW-0804">Transcription</keyword>
<keyword evidence="6" id="KW-0326">Glycosidase</keyword>
<dbReference type="Gene3D" id="3.20.20.80">
    <property type="entry name" value="Glycosidases"/>
    <property type="match status" value="1"/>
</dbReference>
<dbReference type="InterPro" id="IPR013096">
    <property type="entry name" value="Cupin_2"/>
</dbReference>
<feature type="domain" description="HTH araC/xylS-type" evidence="7">
    <location>
        <begin position="164"/>
        <end position="262"/>
    </location>
</feature>
<comment type="caution">
    <text evidence="8">The sequence shown here is derived from an EMBL/GenBank/DDBJ whole genome shotgun (WGS) entry which is preliminary data.</text>
</comment>
<dbReference type="Gene3D" id="2.60.120.10">
    <property type="entry name" value="Jelly Rolls"/>
    <property type="match status" value="1"/>
</dbReference>
<dbReference type="EMBL" id="VMSO01000016">
    <property type="protein sequence ID" value="KAA8500812.1"/>
    <property type="molecule type" value="Genomic_DNA"/>
</dbReference>
<evidence type="ECO:0000256" key="4">
    <source>
        <dbReference type="ARBA" id="ARBA00023125"/>
    </source>
</evidence>
<proteinExistence type="inferred from homology"/>
<dbReference type="PANTHER" id="PTHR43280:SF2">
    <property type="entry name" value="HTH-TYPE TRANSCRIPTIONAL REGULATOR EXSA"/>
    <property type="match status" value="1"/>
</dbReference>
<evidence type="ECO:0000256" key="3">
    <source>
        <dbReference type="ARBA" id="ARBA00023015"/>
    </source>
</evidence>
<dbReference type="PROSITE" id="PS00041">
    <property type="entry name" value="HTH_ARAC_FAMILY_1"/>
    <property type="match status" value="1"/>
</dbReference>
<dbReference type="PANTHER" id="PTHR43280">
    <property type="entry name" value="ARAC-FAMILY TRANSCRIPTIONAL REGULATOR"/>
    <property type="match status" value="1"/>
</dbReference>
<dbReference type="SMART" id="SM00342">
    <property type="entry name" value="HTH_ARAC"/>
    <property type="match status" value="1"/>
</dbReference>